<dbReference type="InterPro" id="IPR036388">
    <property type="entry name" value="WH-like_DNA-bd_sf"/>
</dbReference>
<dbReference type="InterPro" id="IPR000835">
    <property type="entry name" value="HTH_MarR-typ"/>
</dbReference>
<dbReference type="GO" id="GO:0003700">
    <property type="term" value="F:DNA-binding transcription factor activity"/>
    <property type="evidence" value="ECO:0007669"/>
    <property type="project" value="InterPro"/>
</dbReference>
<dbReference type="InterPro" id="IPR036390">
    <property type="entry name" value="WH_DNA-bd_sf"/>
</dbReference>
<feature type="domain" description="HTH marR-type" evidence="1">
    <location>
        <begin position="9"/>
        <end position="149"/>
    </location>
</feature>
<dbReference type="PANTHER" id="PTHR33164:SF106">
    <property type="entry name" value="TRANSCRIPTIONAL REGULATORY PROTEIN"/>
    <property type="match status" value="1"/>
</dbReference>
<dbReference type="AlphaFoldDB" id="A0A372G2T8"/>
<sequence>MYRRRDTRRDLLIAEITAELRRYGVDAQHVGHAFAGQHGLNVTDLQALIAVMDAELTGAPITPGRLGEHLGISSGSVTALIDRLERAGHIRRDRDPTDRRRVLLRYADRGAALAMDFFRPLGERTDRVMSGFRDDELEVVYRFITAMGASLREHRDMVRAARPESPRRRTD</sequence>
<comment type="caution">
    <text evidence="2">The sequence shown here is derived from an EMBL/GenBank/DDBJ whole genome shotgun (WGS) entry which is preliminary data.</text>
</comment>
<dbReference type="OrthoDB" id="3694026at2"/>
<reference evidence="2 3" key="1">
    <citation type="submission" date="2018-08" db="EMBL/GenBank/DDBJ databases">
        <title>Verrucosispora craniellae sp. nov., isolated from a marine sponge in the South China Sea.</title>
        <authorList>
            <person name="Li L."/>
            <person name="Lin H.W."/>
        </authorList>
    </citation>
    <scope>NUCLEOTIDE SEQUENCE [LARGE SCALE GENOMIC DNA]</scope>
    <source>
        <strain evidence="2 3">LHW63014</strain>
    </source>
</reference>
<dbReference type="EMBL" id="QVFU01000004">
    <property type="protein sequence ID" value="RFS47293.1"/>
    <property type="molecule type" value="Genomic_DNA"/>
</dbReference>
<dbReference type="PANTHER" id="PTHR33164">
    <property type="entry name" value="TRANSCRIPTIONAL REGULATOR, MARR FAMILY"/>
    <property type="match status" value="1"/>
</dbReference>
<dbReference type="Proteomes" id="UP000262621">
    <property type="component" value="Unassembled WGS sequence"/>
</dbReference>
<proteinExistence type="predicted"/>
<dbReference type="RefSeq" id="WP_117227145.1">
    <property type="nucleotide sequence ID" value="NZ_CP061725.1"/>
</dbReference>
<dbReference type="PROSITE" id="PS50995">
    <property type="entry name" value="HTH_MARR_2"/>
    <property type="match status" value="1"/>
</dbReference>
<organism evidence="2 3">
    <name type="scientific">Micromonospora craniellae</name>
    <dbReference type="NCBI Taxonomy" id="2294034"/>
    <lineage>
        <taxon>Bacteria</taxon>
        <taxon>Bacillati</taxon>
        <taxon>Actinomycetota</taxon>
        <taxon>Actinomycetes</taxon>
        <taxon>Micromonosporales</taxon>
        <taxon>Micromonosporaceae</taxon>
        <taxon>Micromonospora</taxon>
    </lineage>
</organism>
<evidence type="ECO:0000313" key="2">
    <source>
        <dbReference type="EMBL" id="RFS47293.1"/>
    </source>
</evidence>
<keyword evidence="3" id="KW-1185">Reference proteome</keyword>
<dbReference type="PRINTS" id="PR00598">
    <property type="entry name" value="HTHMARR"/>
</dbReference>
<dbReference type="Pfam" id="PF12802">
    <property type="entry name" value="MarR_2"/>
    <property type="match status" value="1"/>
</dbReference>
<protein>
    <submittedName>
        <fullName evidence="2">MarR family transcriptional regulator</fullName>
    </submittedName>
</protein>
<dbReference type="Gene3D" id="1.10.10.10">
    <property type="entry name" value="Winged helix-like DNA-binding domain superfamily/Winged helix DNA-binding domain"/>
    <property type="match status" value="1"/>
</dbReference>
<name>A0A372G2T8_9ACTN</name>
<dbReference type="GO" id="GO:0006950">
    <property type="term" value="P:response to stress"/>
    <property type="evidence" value="ECO:0007669"/>
    <property type="project" value="TreeGrafter"/>
</dbReference>
<accession>A0A372G2T8</accession>
<dbReference type="SMART" id="SM00347">
    <property type="entry name" value="HTH_MARR"/>
    <property type="match status" value="1"/>
</dbReference>
<dbReference type="InterPro" id="IPR039422">
    <property type="entry name" value="MarR/SlyA-like"/>
</dbReference>
<evidence type="ECO:0000259" key="1">
    <source>
        <dbReference type="PROSITE" id="PS50995"/>
    </source>
</evidence>
<dbReference type="SUPFAM" id="SSF46785">
    <property type="entry name" value="Winged helix' DNA-binding domain"/>
    <property type="match status" value="1"/>
</dbReference>
<evidence type="ECO:0000313" key="3">
    <source>
        <dbReference type="Proteomes" id="UP000262621"/>
    </source>
</evidence>
<gene>
    <name evidence="2" type="ORF">D0Q02_06970</name>
</gene>